<dbReference type="Proteomes" id="UP000325576">
    <property type="component" value="Unassembled WGS sequence"/>
</dbReference>
<protein>
    <submittedName>
        <fullName evidence="1">Dipeptidyl aminopeptidase</fullName>
    </submittedName>
</protein>
<dbReference type="SUPFAM" id="SSF53474">
    <property type="entry name" value="alpha/beta-Hydrolases"/>
    <property type="match status" value="1"/>
</dbReference>
<comment type="caution">
    <text evidence="1">The sequence shown here is derived from an EMBL/GenBank/DDBJ whole genome shotgun (WGS) entry which is preliminary data.</text>
</comment>
<keyword evidence="1" id="KW-0031">Aminopeptidase</keyword>
<evidence type="ECO:0000313" key="1">
    <source>
        <dbReference type="EMBL" id="KAB2586484.1"/>
    </source>
</evidence>
<organism evidence="1 2">
    <name type="scientific">Rhodococcus erythropolis</name>
    <name type="common">Arthrobacter picolinophilus</name>
    <dbReference type="NCBI Taxonomy" id="1833"/>
    <lineage>
        <taxon>Bacteria</taxon>
        <taxon>Bacillati</taxon>
        <taxon>Actinomycetota</taxon>
        <taxon>Actinomycetes</taxon>
        <taxon>Mycobacteriales</taxon>
        <taxon>Nocardiaceae</taxon>
        <taxon>Rhodococcus</taxon>
        <taxon>Rhodococcus erythropolis group</taxon>
    </lineage>
</organism>
<dbReference type="GO" id="GO:0004177">
    <property type="term" value="F:aminopeptidase activity"/>
    <property type="evidence" value="ECO:0007669"/>
    <property type="project" value="UniProtKB-KW"/>
</dbReference>
<keyword evidence="1" id="KW-0378">Hydrolase</keyword>
<dbReference type="InterPro" id="IPR029058">
    <property type="entry name" value="AB_hydrolase_fold"/>
</dbReference>
<dbReference type="EMBL" id="MRBO01000181">
    <property type="protein sequence ID" value="KAB2586484.1"/>
    <property type="molecule type" value="Genomic_DNA"/>
</dbReference>
<keyword evidence="1" id="KW-0645">Protease</keyword>
<sequence length="95" mass="10634">ARPYLADGYYNTLAEVRKYHLEHVAGSISTPLLITDPEGEQFWPGQSKRLAALAGGPTTVVPFTAAEGANFHCQPMARRLTDQRMFDWLDEQLDL</sequence>
<reference evidence="1 2" key="1">
    <citation type="journal article" date="2017" name="Poromechanics V (2013)">
        <title>Genomic Characterization of the Arsenic-Tolerant Actinobacterium, &lt;i&gt;Rhodococcus erythropolis&lt;/i&gt; S43.</title>
        <authorList>
            <person name="Retamal-Morales G."/>
            <person name="Mehnert M."/>
            <person name="Schwabe R."/>
            <person name="Tischler D."/>
            <person name="Schloemann M."/>
            <person name="Levican G.J."/>
        </authorList>
    </citation>
    <scope>NUCLEOTIDE SEQUENCE [LARGE SCALE GENOMIC DNA]</scope>
    <source>
        <strain evidence="1 2">S43</strain>
    </source>
</reference>
<dbReference type="AlphaFoldDB" id="A0A5N5EHM8"/>
<accession>A0A5N5EHM8</accession>
<gene>
    <name evidence="1" type="ORF">BS297_04990</name>
</gene>
<dbReference type="Gene3D" id="3.40.50.1820">
    <property type="entry name" value="alpha/beta hydrolase"/>
    <property type="match status" value="1"/>
</dbReference>
<feature type="non-terminal residue" evidence="1">
    <location>
        <position position="1"/>
    </location>
</feature>
<evidence type="ECO:0000313" key="2">
    <source>
        <dbReference type="Proteomes" id="UP000325576"/>
    </source>
</evidence>
<name>A0A5N5EHM8_RHOER</name>
<proteinExistence type="predicted"/>